<evidence type="ECO:0000313" key="1">
    <source>
        <dbReference type="Proteomes" id="UP000887574"/>
    </source>
</evidence>
<accession>A0A915ECX1</accession>
<dbReference type="WBParaSite" id="jg5341">
    <property type="protein sequence ID" value="jg5341"/>
    <property type="gene ID" value="jg5341"/>
</dbReference>
<keyword evidence="1" id="KW-1185">Reference proteome</keyword>
<dbReference type="Proteomes" id="UP000887574">
    <property type="component" value="Unplaced"/>
</dbReference>
<name>A0A915ECX1_9BILA</name>
<organism evidence="1 2">
    <name type="scientific">Ditylenchus dipsaci</name>
    <dbReference type="NCBI Taxonomy" id="166011"/>
    <lineage>
        <taxon>Eukaryota</taxon>
        <taxon>Metazoa</taxon>
        <taxon>Ecdysozoa</taxon>
        <taxon>Nematoda</taxon>
        <taxon>Chromadorea</taxon>
        <taxon>Rhabditida</taxon>
        <taxon>Tylenchina</taxon>
        <taxon>Tylenchomorpha</taxon>
        <taxon>Sphaerularioidea</taxon>
        <taxon>Anguinidae</taxon>
        <taxon>Anguininae</taxon>
        <taxon>Ditylenchus</taxon>
    </lineage>
</organism>
<evidence type="ECO:0000313" key="2">
    <source>
        <dbReference type="WBParaSite" id="jg5341"/>
    </source>
</evidence>
<sequence>MPEAIENSYFIPPVKRVEDQYSCATTPRRNGVVQTSTITSAPLVSYICQGWLQAYGELQHHPQTQQTSYSEHLLCAETQRKKLFGYLKPKTNQVVVLLKEQRKEPHKIVKKTTVGNLKRNQQQFATIDRSINVKPKNSTQLRNFTTHSTTVFNRHLHNRQIMAGLSDEELQHRHRTTSRLYYSTLKNIKGGIFGQSKTVTAFHLRHINMLQQGFYYYHFKNPSLDSPLDFCSSLVDLTRPINSQQAHQKKRVKNRQVVYGSAISLIHPQTDPYCIQPVSPPARTKKVSRIGKPISLRRDQHMPKYLRQATQHNSLSCDYLMDVGMDRRVQLYPTAILHSIVEYTAHGVKVLGRRHSSSSSGDSGFPEQDRLFSRGMEMRMQINCSPHNVEIIFSQLNRKYQLLHYQTDKKSTTTRRAISGKQVMLLKFFGATGIYPT</sequence>
<protein>
    <submittedName>
        <fullName evidence="2">Uncharacterized protein</fullName>
    </submittedName>
</protein>
<proteinExistence type="predicted"/>
<reference evidence="2" key="1">
    <citation type="submission" date="2022-11" db="UniProtKB">
        <authorList>
            <consortium name="WormBaseParasite"/>
        </authorList>
    </citation>
    <scope>IDENTIFICATION</scope>
</reference>
<dbReference type="AlphaFoldDB" id="A0A915ECX1"/>